<keyword evidence="2" id="KW-1185">Reference proteome</keyword>
<protein>
    <recommendedName>
        <fullName evidence="3">Alpha-L-rhamnosidase six-hairpin glycosidase domain-containing protein</fullName>
    </recommendedName>
</protein>
<evidence type="ECO:0000313" key="1">
    <source>
        <dbReference type="EMBL" id="TDW96675.1"/>
    </source>
</evidence>
<dbReference type="InterPro" id="IPR008928">
    <property type="entry name" value="6-hairpin_glycosidase_sf"/>
</dbReference>
<comment type="caution">
    <text evidence="1">The sequence shown here is derived from an EMBL/GenBank/DDBJ whole genome shotgun (WGS) entry which is preliminary data.</text>
</comment>
<name>A0A4R8DGP7_9BACT</name>
<evidence type="ECO:0000313" key="2">
    <source>
        <dbReference type="Proteomes" id="UP000294498"/>
    </source>
</evidence>
<evidence type="ECO:0008006" key="3">
    <source>
        <dbReference type="Google" id="ProtNLM"/>
    </source>
</evidence>
<organism evidence="1 2">
    <name type="scientific">Dinghuibacter silviterrae</name>
    <dbReference type="NCBI Taxonomy" id="1539049"/>
    <lineage>
        <taxon>Bacteria</taxon>
        <taxon>Pseudomonadati</taxon>
        <taxon>Bacteroidota</taxon>
        <taxon>Chitinophagia</taxon>
        <taxon>Chitinophagales</taxon>
        <taxon>Chitinophagaceae</taxon>
        <taxon>Dinghuibacter</taxon>
    </lineage>
</organism>
<gene>
    <name evidence="1" type="ORF">EDB95_4510</name>
</gene>
<proteinExistence type="predicted"/>
<reference evidence="1 2" key="1">
    <citation type="submission" date="2019-03" db="EMBL/GenBank/DDBJ databases">
        <title>Genomic Encyclopedia of Type Strains, Phase IV (KMG-IV): sequencing the most valuable type-strain genomes for metagenomic binning, comparative biology and taxonomic classification.</title>
        <authorList>
            <person name="Goeker M."/>
        </authorList>
    </citation>
    <scope>NUCLEOTIDE SEQUENCE [LARGE SCALE GENOMIC DNA]</scope>
    <source>
        <strain evidence="1 2">DSM 100059</strain>
    </source>
</reference>
<dbReference type="EMBL" id="SODV01000002">
    <property type="protein sequence ID" value="TDW96675.1"/>
    <property type="molecule type" value="Genomic_DNA"/>
</dbReference>
<dbReference type="SUPFAM" id="SSF48208">
    <property type="entry name" value="Six-hairpin glycosidases"/>
    <property type="match status" value="1"/>
</dbReference>
<dbReference type="AlphaFoldDB" id="A0A4R8DGP7"/>
<sequence length="643" mass="71165">MWWGPAVFAQSPRWQLCRDKGIRWTVTPGSAHDDHIEMAGKSMAAIITYGVDKEGGLVLTQHLVFPGLRTIPNDTRGSYALRLVERVMDSLQIDGRPVVERPRVFYIKGILKMVSGTQTPLVLQRTVFPSVDKRAYVERYVLTNKGSKAMTLHLPVVNRDSVTASAGEIQGPFVLTRRTYGGGDVTLRPGSSVAFSYVVSVRRASEYSYVFSADYEQKRRVNLVDDIFGSLVLTTPNDTINRLFDFAKLRTTESIYDTKAGLMHGPGGGEYYAAIWANDQAEYASPFFPFLGNASGNEAAGNTFRLFASYMNTGYRPLPSSIVAEGDTIWAGAGDRGDQAMIGYGAARFALAYGDTMEARRLWPLISWCLEYLRRKRTSEGVIASDADELEGRFPAGKVNLSTNVLAYGGFLYASRLAASLGDGVTAARLRSEAGRLREDLGKYFGARVSGFDTYRYYDGNTVLRSWICLPLVMGIDDRASQTVRALLSPHLWTKNGILTEEGDTTFWDRATLYAFRGLFSAGATDTCYRYFAYYSRTRLLGEHVPYPVEAWPEGNQRQLSAESALYCRVITEGLFGIDPLGLGSFSITPKLPAGWSSMSLDHIAAFGADWRIAVRGREVTVYRNGVKVKNVSWDGVTPIVIN</sequence>
<dbReference type="Proteomes" id="UP000294498">
    <property type="component" value="Unassembled WGS sequence"/>
</dbReference>
<dbReference type="Gene3D" id="1.50.10.10">
    <property type="match status" value="1"/>
</dbReference>
<dbReference type="InterPro" id="IPR012341">
    <property type="entry name" value="6hp_glycosidase-like_sf"/>
</dbReference>
<dbReference type="GO" id="GO:0005975">
    <property type="term" value="P:carbohydrate metabolic process"/>
    <property type="evidence" value="ECO:0007669"/>
    <property type="project" value="InterPro"/>
</dbReference>
<accession>A0A4R8DGP7</accession>